<proteinExistence type="predicted"/>
<dbReference type="OrthoDB" id="1288696at2"/>
<dbReference type="Pfam" id="PF18962">
    <property type="entry name" value="Por_Secre_tail"/>
    <property type="match status" value="1"/>
</dbReference>
<accession>A0A1G5DAK1</accession>
<dbReference type="STRING" id="490189.SAMN02927903_00796"/>
<evidence type="ECO:0000259" key="2">
    <source>
        <dbReference type="Pfam" id="PF18962"/>
    </source>
</evidence>
<name>A0A1G5DAK1_9FLAO</name>
<dbReference type="EMBL" id="FMVF01000003">
    <property type="protein sequence ID" value="SCY11567.1"/>
    <property type="molecule type" value="Genomic_DNA"/>
</dbReference>
<reference evidence="3 4" key="1">
    <citation type="submission" date="2016-10" db="EMBL/GenBank/DDBJ databases">
        <authorList>
            <person name="de Groot N.N."/>
        </authorList>
    </citation>
    <scope>NUCLEOTIDE SEQUENCE [LARGE SCALE GENOMIC DNA]</scope>
    <source>
        <strain evidence="3 4">CGMCC 1.7031</strain>
    </source>
</reference>
<evidence type="ECO:0000313" key="4">
    <source>
        <dbReference type="Proteomes" id="UP000199354"/>
    </source>
</evidence>
<organism evidence="3 4">
    <name type="scientific">Flavobacterium caeni</name>
    <dbReference type="NCBI Taxonomy" id="490189"/>
    <lineage>
        <taxon>Bacteria</taxon>
        <taxon>Pseudomonadati</taxon>
        <taxon>Bacteroidota</taxon>
        <taxon>Flavobacteriia</taxon>
        <taxon>Flavobacteriales</taxon>
        <taxon>Flavobacteriaceae</taxon>
        <taxon>Flavobacterium</taxon>
    </lineage>
</organism>
<dbReference type="AlphaFoldDB" id="A0A1G5DAK1"/>
<dbReference type="InterPro" id="IPR026444">
    <property type="entry name" value="Secre_tail"/>
</dbReference>
<gene>
    <name evidence="3" type="ORF">SAMN02927903_00796</name>
</gene>
<protein>
    <submittedName>
        <fullName evidence="3">Por secretion system C-terminal sorting domain-containing protein</fullName>
    </submittedName>
</protein>
<feature type="domain" description="Secretion system C-terminal sorting" evidence="2">
    <location>
        <begin position="282"/>
        <end position="351"/>
    </location>
</feature>
<sequence length="353" mass="37357">MALFGLSAATHAQLIATESFDAYFPGELNSDVTGQTAANGIFTLATNGTAPTTATNAGADNFLVIEDNPAHLNVLQLTGTNGNKGGRSLWFESFQDGWDVRDTGNEIIEVEFDLFTGPGGGTSINTIDMRINGDTGGTIVLSGFSFNTQTLVLRGIAYYNAPAPGTLASYYFYLGGGQNNVILPANTWIRLGASFNKTTGQVYWRGKNGATQLFNGQVMGAGATMDPVQANFMSLSGTTTTPPATNTAASVVLMDNFLIKAVATDSLLEVSQVVAQTNDLAVYPNPAAHTIHIDNQHTIQQILMNDVNGRVVKQVTFDNLASVSVDISDLPAGVYLLTVQSAEGEITKKIVKQ</sequence>
<dbReference type="RefSeq" id="WP_091141013.1">
    <property type="nucleotide sequence ID" value="NZ_FMVF01000003.1"/>
</dbReference>
<evidence type="ECO:0000313" key="3">
    <source>
        <dbReference type="EMBL" id="SCY11567.1"/>
    </source>
</evidence>
<dbReference type="NCBIfam" id="TIGR04183">
    <property type="entry name" value="Por_Secre_tail"/>
    <property type="match status" value="1"/>
</dbReference>
<evidence type="ECO:0000256" key="1">
    <source>
        <dbReference type="ARBA" id="ARBA00022729"/>
    </source>
</evidence>
<keyword evidence="1" id="KW-0732">Signal</keyword>
<keyword evidence="4" id="KW-1185">Reference proteome</keyword>
<dbReference type="Proteomes" id="UP000199354">
    <property type="component" value="Unassembled WGS sequence"/>
</dbReference>